<dbReference type="InterPro" id="IPR053259">
    <property type="entry name" value="Golvesin-related_Golgi"/>
</dbReference>
<evidence type="ECO:0000313" key="2">
    <source>
        <dbReference type="Proteomes" id="UP001224122"/>
    </source>
</evidence>
<name>A0ABT9XXB6_9BACI</name>
<dbReference type="PANTHER" id="PTHR32301">
    <property type="entry name" value="COUNTIN RECEPTOR CNR3-RELATED"/>
    <property type="match status" value="1"/>
</dbReference>
<protein>
    <recommendedName>
        <fullName evidence="3">Sulfotransferase family protein</fullName>
    </recommendedName>
</protein>
<evidence type="ECO:0000313" key="1">
    <source>
        <dbReference type="EMBL" id="MDQ0200223.1"/>
    </source>
</evidence>
<dbReference type="PANTHER" id="PTHR32301:SF6">
    <property type="entry name" value="GOLVESIN-RELATED"/>
    <property type="match status" value="1"/>
</dbReference>
<dbReference type="RefSeq" id="WP_307409838.1">
    <property type="nucleotide sequence ID" value="NZ_JAUSTW010000005.1"/>
</dbReference>
<keyword evidence="2" id="KW-1185">Reference proteome</keyword>
<proteinExistence type="predicted"/>
<organism evidence="1 2">
    <name type="scientific">Neobacillus ginsengisoli</name>
    <dbReference type="NCBI Taxonomy" id="904295"/>
    <lineage>
        <taxon>Bacteria</taxon>
        <taxon>Bacillati</taxon>
        <taxon>Bacillota</taxon>
        <taxon>Bacilli</taxon>
        <taxon>Bacillales</taxon>
        <taxon>Bacillaceae</taxon>
        <taxon>Neobacillus</taxon>
    </lineage>
</organism>
<dbReference type="InterPro" id="IPR005331">
    <property type="entry name" value="Sulfotransferase"/>
</dbReference>
<dbReference type="Gene3D" id="3.40.50.300">
    <property type="entry name" value="P-loop containing nucleotide triphosphate hydrolases"/>
    <property type="match status" value="1"/>
</dbReference>
<dbReference type="Pfam" id="PF03567">
    <property type="entry name" value="Sulfotransfer_2"/>
    <property type="match status" value="1"/>
</dbReference>
<reference evidence="1 2" key="1">
    <citation type="submission" date="2023-07" db="EMBL/GenBank/DDBJ databases">
        <title>Genomic Encyclopedia of Type Strains, Phase IV (KMG-IV): sequencing the most valuable type-strain genomes for metagenomic binning, comparative biology and taxonomic classification.</title>
        <authorList>
            <person name="Goeker M."/>
        </authorList>
    </citation>
    <scope>NUCLEOTIDE SEQUENCE [LARGE SCALE GENOMIC DNA]</scope>
    <source>
        <strain evidence="1 2">DSM 27594</strain>
    </source>
</reference>
<dbReference type="Proteomes" id="UP001224122">
    <property type="component" value="Unassembled WGS sequence"/>
</dbReference>
<accession>A0ABT9XXB6</accession>
<dbReference type="InterPro" id="IPR027417">
    <property type="entry name" value="P-loop_NTPase"/>
</dbReference>
<gene>
    <name evidence="1" type="ORF">J2S10_003406</name>
</gene>
<sequence>MNENKIYIFQHIPKTAGSTLQSILKKQYDSEELYIANRGEMMISKLNDLSKNEWEKIKCLNGHVLFGIHEHLSNRPFEYYTMLRDPVEHVISEYYFILRKPNNLSHNIVKNMSFEEFITSEQFKGRTSNRQTFFVSGGVQNDINLAKKNLENYYAVVGITEMFEESLYLIVQELGWKNYRYKKRNVTIKRPLREDFPEEVIEIIMKNNKLDIELYNFGMQLMEEKIQNLSPESKKNMEHFIANTEKK</sequence>
<dbReference type="EMBL" id="JAUSTW010000005">
    <property type="protein sequence ID" value="MDQ0200223.1"/>
    <property type="molecule type" value="Genomic_DNA"/>
</dbReference>
<evidence type="ECO:0008006" key="3">
    <source>
        <dbReference type="Google" id="ProtNLM"/>
    </source>
</evidence>
<dbReference type="SUPFAM" id="SSF52540">
    <property type="entry name" value="P-loop containing nucleoside triphosphate hydrolases"/>
    <property type="match status" value="1"/>
</dbReference>
<comment type="caution">
    <text evidence="1">The sequence shown here is derived from an EMBL/GenBank/DDBJ whole genome shotgun (WGS) entry which is preliminary data.</text>
</comment>